<dbReference type="AlphaFoldDB" id="A0A0F9FK60"/>
<evidence type="ECO:0000313" key="1">
    <source>
        <dbReference type="EMBL" id="KKL57675.1"/>
    </source>
</evidence>
<organism evidence="1">
    <name type="scientific">marine sediment metagenome</name>
    <dbReference type="NCBI Taxonomy" id="412755"/>
    <lineage>
        <taxon>unclassified sequences</taxon>
        <taxon>metagenomes</taxon>
        <taxon>ecological metagenomes</taxon>
    </lineage>
</organism>
<sequence length="61" mass="7135">MDDLINQVKHLLDRISDYNHIIHADNFQAPTVEDIKDNAKAISDEIKFKVDDIKSLINQWE</sequence>
<gene>
    <name evidence="1" type="ORF">LCGC14_2233040</name>
</gene>
<dbReference type="EMBL" id="LAZR01030083">
    <property type="protein sequence ID" value="KKL57675.1"/>
    <property type="molecule type" value="Genomic_DNA"/>
</dbReference>
<protein>
    <submittedName>
        <fullName evidence="1">Uncharacterized protein</fullName>
    </submittedName>
</protein>
<name>A0A0F9FK60_9ZZZZ</name>
<proteinExistence type="predicted"/>
<reference evidence="1" key="1">
    <citation type="journal article" date="2015" name="Nature">
        <title>Complex archaea that bridge the gap between prokaryotes and eukaryotes.</title>
        <authorList>
            <person name="Spang A."/>
            <person name="Saw J.H."/>
            <person name="Jorgensen S.L."/>
            <person name="Zaremba-Niedzwiedzka K."/>
            <person name="Martijn J."/>
            <person name="Lind A.E."/>
            <person name="van Eijk R."/>
            <person name="Schleper C."/>
            <person name="Guy L."/>
            <person name="Ettema T.J."/>
        </authorList>
    </citation>
    <scope>NUCLEOTIDE SEQUENCE</scope>
</reference>
<comment type="caution">
    <text evidence="1">The sequence shown here is derived from an EMBL/GenBank/DDBJ whole genome shotgun (WGS) entry which is preliminary data.</text>
</comment>
<accession>A0A0F9FK60</accession>